<organism evidence="2">
    <name type="scientific">uncultured prokaryote</name>
    <dbReference type="NCBI Taxonomy" id="198431"/>
    <lineage>
        <taxon>unclassified sequences</taxon>
        <taxon>environmental samples</taxon>
    </lineage>
</organism>
<name>A0A0H5Q4U8_9ZZZZ</name>
<dbReference type="EMBL" id="LN853667">
    <property type="protein sequence ID" value="CRY96429.1"/>
    <property type="molecule type" value="Genomic_DNA"/>
</dbReference>
<geneLocation type="plasmid" evidence="2">
    <name>pRGFK1086</name>
</geneLocation>
<keyword evidence="2" id="KW-0614">Plasmid</keyword>
<dbReference type="GO" id="GO:0006355">
    <property type="term" value="P:regulation of DNA-templated transcription"/>
    <property type="evidence" value="ECO:0007669"/>
    <property type="project" value="InterPro"/>
</dbReference>
<accession>A0A0H5Q4U8</accession>
<reference evidence="2" key="1">
    <citation type="submission" date="2015-06" db="EMBL/GenBank/DDBJ databases">
        <authorList>
            <person name="Joergensen T."/>
        </authorList>
    </citation>
    <scope>NUCLEOTIDE SEQUENCE</scope>
    <source>
        <plasmid evidence="2">pRGFK1086</plasmid>
    </source>
</reference>
<proteinExistence type="predicted"/>
<evidence type="ECO:0000313" key="2">
    <source>
        <dbReference type="EMBL" id="CRY96429.1"/>
    </source>
</evidence>
<feature type="compositionally biased region" description="Polar residues" evidence="1">
    <location>
        <begin position="117"/>
        <end position="151"/>
    </location>
</feature>
<protein>
    <submittedName>
        <fullName evidence="2">Uncharacterized protein</fullName>
    </submittedName>
</protein>
<feature type="region of interest" description="Disordered" evidence="1">
    <location>
        <begin position="106"/>
        <end position="151"/>
    </location>
</feature>
<evidence type="ECO:0000256" key="1">
    <source>
        <dbReference type="SAM" id="MobiDB-lite"/>
    </source>
</evidence>
<sequence length="151" mass="15813">MPTTKPRITITLSDEQHATLHALSQLQGVSMSSIVVDLVDTTLPVLQRLTEVLKNASQAPQAVLDSLRASLDSAESEMVGHGAAVMGQLDMLVKLGAGAVDVTRSGAAAVPEPKPPTSNRGVRNVPTPSKNRVISPSKSRASINSNGRSKK</sequence>
<reference evidence="2" key="2">
    <citation type="submission" date="2015-07" db="EMBL/GenBank/DDBJ databases">
        <title>Plasmids, circular viruses and viroids from rat gut.</title>
        <authorList>
            <person name="Jorgensen T.J."/>
            <person name="Hansen M.A."/>
            <person name="Xu Z."/>
            <person name="Tabak M.A."/>
            <person name="Sorensen S.J."/>
            <person name="Hansen L.H."/>
        </authorList>
    </citation>
    <scope>NUCLEOTIDE SEQUENCE</scope>
    <source>
        <plasmid evidence="2">pRGFK1086</plasmid>
    </source>
</reference>
<dbReference type="InterPro" id="IPR013321">
    <property type="entry name" value="Arc_rbn_hlx_hlx"/>
</dbReference>
<dbReference type="AlphaFoldDB" id="A0A0H5Q4U8"/>
<dbReference type="Gene3D" id="1.10.1220.10">
    <property type="entry name" value="Met repressor-like"/>
    <property type="match status" value="1"/>
</dbReference>